<evidence type="ECO:0000259" key="8">
    <source>
        <dbReference type="Pfam" id="PF00862"/>
    </source>
</evidence>
<dbReference type="InterPro" id="IPR018247">
    <property type="entry name" value="EF_Hand_1_Ca_BS"/>
</dbReference>
<dbReference type="PANTHER" id="PTHR46039">
    <property type="entry name" value="SUCROSE-PHOSPHATE SYNTHASE 3-RELATED"/>
    <property type="match status" value="1"/>
</dbReference>
<keyword evidence="3" id="KW-0328">Glycosyltransferase</keyword>
<sequence>MYIVAIQFHGKIDLYKPEPGLDNDTGGQIIYVLQACEELARQNHQVTIVTRLLDENNQYSIKTQERNNVKLVRLEMQSNKYRRKEDLWPYVWEFTDSCVNYFIENNKYPDLIIGNYADAGAVALLLNRMLKIPFIFIPHSLGRTKLRNLLRNIDSNGDELEKQYHFSTRIYYEEQLFRYATSVVVSSEHEKFNQCTMYKNFSSNKINVVAPGIEVPSIFVRSSIQAKRKPIILVARLSHTKNLVAPIDVLAQSEWLRANTEIILATTNGKVTDESRSIRAAIEERCAMYPDFVRFYQFDSQEEIFQLFISAREAGGIYFNPSLIEPFGLTTLEAASYGLPVVLTNNGGTTDIIHNVNIGYLVNVHNENDMIEKISSILHDDNIEVWNLFSNNGLHNVLNYYSWYRWVKNIESICTSDQPPVERYVLPKMLSNDAMVIIIEFDGNLATRDPISLCSFKTFIEQYTVNLCLVYSTDMGLEESLQIVKESALPCPNVFICYSGDEIFSYNSSEKKYMMMKKWKSLIKQNSTHFFDITNQSQFTQCTDKNSSKCITYDDYSDYDSNLKLFPVPADVTKRLVIRWLLSCLSIPLNRCIICCDLNNGMNASCGAIKHVMVNNNDLPTDKLDAFDGVYFCKQKFAAGLIEGIKFFL</sequence>
<evidence type="ECO:0000259" key="7">
    <source>
        <dbReference type="Pfam" id="PF00534"/>
    </source>
</evidence>
<evidence type="ECO:0000313" key="11">
    <source>
        <dbReference type="EMBL" id="CAF1590503.1"/>
    </source>
</evidence>
<comment type="caution">
    <text evidence="11">The sequence shown here is derived from an EMBL/GenBank/DDBJ whole genome shotgun (WGS) entry which is preliminary data.</text>
</comment>
<dbReference type="Proteomes" id="UP000663828">
    <property type="component" value="Unassembled WGS sequence"/>
</dbReference>
<dbReference type="Pfam" id="PF00534">
    <property type="entry name" value="Glycos_transf_1"/>
    <property type="match status" value="1"/>
</dbReference>
<evidence type="ECO:0000256" key="6">
    <source>
        <dbReference type="ARBA" id="ARBA00047471"/>
    </source>
</evidence>
<evidence type="ECO:0000259" key="9">
    <source>
        <dbReference type="Pfam" id="PF05116"/>
    </source>
</evidence>
<dbReference type="PROSITE" id="PS00018">
    <property type="entry name" value="EF_HAND_1"/>
    <property type="match status" value="1"/>
</dbReference>
<feature type="domain" description="Sucrose synthase first GT-B" evidence="8">
    <location>
        <begin position="23"/>
        <end position="187"/>
    </location>
</feature>
<dbReference type="Gene3D" id="3.40.50.1000">
    <property type="entry name" value="HAD superfamily/HAD-like"/>
    <property type="match status" value="1"/>
</dbReference>
<dbReference type="EMBL" id="CAJNOJ010000277">
    <property type="protein sequence ID" value="CAF1363173.1"/>
    <property type="molecule type" value="Genomic_DNA"/>
</dbReference>
<feature type="domain" description="Sucrose phosphatase-like" evidence="9">
    <location>
        <begin position="435"/>
        <end position="526"/>
    </location>
</feature>
<dbReference type="Gene3D" id="3.40.50.2000">
    <property type="entry name" value="Glycogen Phosphorylase B"/>
    <property type="match status" value="2"/>
</dbReference>
<dbReference type="SUPFAM" id="SSF53756">
    <property type="entry name" value="UDP-Glycosyltransferase/glycogen phosphorylase"/>
    <property type="match status" value="1"/>
</dbReference>
<dbReference type="GO" id="GO:0046524">
    <property type="term" value="F:sucrose-phosphate synthase activity"/>
    <property type="evidence" value="ECO:0007669"/>
    <property type="project" value="UniProtKB-EC"/>
</dbReference>
<accession>A0A816A1X4</accession>
<proteinExistence type="inferred from homology"/>
<feature type="domain" description="Sucrose phosphatase-like" evidence="9">
    <location>
        <begin position="568"/>
        <end position="648"/>
    </location>
</feature>
<evidence type="ECO:0000256" key="5">
    <source>
        <dbReference type="ARBA" id="ARBA00024883"/>
    </source>
</evidence>
<comment type="catalytic activity">
    <reaction evidence="6">
        <text>beta-D-fructose 6-phosphate + UDP-alpha-D-glucose = sucrose 6(F)-phosphate + UDP + H(+)</text>
        <dbReference type="Rhea" id="RHEA:22172"/>
        <dbReference type="ChEBI" id="CHEBI:15378"/>
        <dbReference type="ChEBI" id="CHEBI:57634"/>
        <dbReference type="ChEBI" id="CHEBI:57723"/>
        <dbReference type="ChEBI" id="CHEBI:58223"/>
        <dbReference type="ChEBI" id="CHEBI:58885"/>
        <dbReference type="EC" id="2.4.1.14"/>
    </reaction>
</comment>
<evidence type="ECO:0000313" key="10">
    <source>
        <dbReference type="EMBL" id="CAF1363173.1"/>
    </source>
</evidence>
<dbReference type="InterPro" id="IPR044161">
    <property type="entry name" value="SPS"/>
</dbReference>
<dbReference type="Pfam" id="PF05116">
    <property type="entry name" value="S6PP"/>
    <property type="match status" value="2"/>
</dbReference>
<evidence type="ECO:0000256" key="4">
    <source>
        <dbReference type="ARBA" id="ARBA00022679"/>
    </source>
</evidence>
<evidence type="ECO:0000256" key="1">
    <source>
        <dbReference type="ARBA" id="ARBA00006530"/>
    </source>
</evidence>
<name>A0A816A1X4_ADIRI</name>
<dbReference type="Pfam" id="PF00862">
    <property type="entry name" value="GT-B_Sucrose_synth"/>
    <property type="match status" value="1"/>
</dbReference>
<dbReference type="InterPro" id="IPR001296">
    <property type="entry name" value="Glyco_trans_1"/>
</dbReference>
<gene>
    <name evidence="10" type="ORF">EDS130_LOCUS33940</name>
    <name evidence="11" type="ORF">XAT740_LOCUS46512</name>
</gene>
<feature type="domain" description="Glycosyl transferase family 1" evidence="7">
    <location>
        <begin position="221"/>
        <end position="382"/>
    </location>
</feature>
<dbReference type="EC" id="2.4.1.14" evidence="2"/>
<dbReference type="InterPro" id="IPR006380">
    <property type="entry name" value="SPP-like_dom"/>
</dbReference>
<evidence type="ECO:0000313" key="12">
    <source>
        <dbReference type="Proteomes" id="UP000663828"/>
    </source>
</evidence>
<dbReference type="EMBL" id="CAJNOR010006262">
    <property type="protein sequence ID" value="CAF1590503.1"/>
    <property type="molecule type" value="Genomic_DNA"/>
</dbReference>
<evidence type="ECO:0000256" key="2">
    <source>
        <dbReference type="ARBA" id="ARBA00012536"/>
    </source>
</evidence>
<dbReference type="AlphaFoldDB" id="A0A816A1X4"/>
<dbReference type="PANTHER" id="PTHR46039:SF5">
    <property type="entry name" value="SUCROSE-PHOSPHATE SYNTHASE 3-RELATED"/>
    <property type="match status" value="1"/>
</dbReference>
<dbReference type="InterPro" id="IPR000368">
    <property type="entry name" value="Sucrose_synth_GT-B1"/>
</dbReference>
<keyword evidence="12" id="KW-1185">Reference proteome</keyword>
<dbReference type="InterPro" id="IPR023214">
    <property type="entry name" value="HAD_sf"/>
</dbReference>
<organism evidence="11 12">
    <name type="scientific">Adineta ricciae</name>
    <name type="common">Rotifer</name>
    <dbReference type="NCBI Taxonomy" id="249248"/>
    <lineage>
        <taxon>Eukaryota</taxon>
        <taxon>Metazoa</taxon>
        <taxon>Spiralia</taxon>
        <taxon>Gnathifera</taxon>
        <taxon>Rotifera</taxon>
        <taxon>Eurotatoria</taxon>
        <taxon>Bdelloidea</taxon>
        <taxon>Adinetida</taxon>
        <taxon>Adinetidae</taxon>
        <taxon>Adineta</taxon>
    </lineage>
</organism>
<comment type="similarity">
    <text evidence="1">Belongs to the glycosyltransferase 1 family.</text>
</comment>
<keyword evidence="4" id="KW-0808">Transferase</keyword>
<comment type="function">
    <text evidence="5">Plays a role in photosynthetic sucrose synthesis by catalyzing the rate-limiting step of sucrose biosynthesis from UDP-glucose and fructose- 6-phosphate. Involved in the regulation of carbon partitioning in the leaves of plants. May regulate the synthesis of sucrose and therefore play a major role as a limiting factor in the export of photoassimilates out of the leaf. Plays a role for sucrose availability that is essential for plant growth and fiber elongation.</text>
</comment>
<dbReference type="OrthoDB" id="9974417at2759"/>
<protein>
    <recommendedName>
        <fullName evidence="2">sucrose-phosphate synthase</fullName>
        <ecNumber evidence="2">2.4.1.14</ecNumber>
    </recommendedName>
</protein>
<dbReference type="Proteomes" id="UP000663852">
    <property type="component" value="Unassembled WGS sequence"/>
</dbReference>
<evidence type="ECO:0000256" key="3">
    <source>
        <dbReference type="ARBA" id="ARBA00022676"/>
    </source>
</evidence>
<reference evidence="11" key="1">
    <citation type="submission" date="2021-02" db="EMBL/GenBank/DDBJ databases">
        <authorList>
            <person name="Nowell W R."/>
        </authorList>
    </citation>
    <scope>NUCLEOTIDE SEQUENCE</scope>
</reference>